<keyword evidence="9" id="KW-0051">Antiviral defense</keyword>
<evidence type="ECO:0000256" key="3">
    <source>
        <dbReference type="ARBA" id="ARBA00022722"/>
    </source>
</evidence>
<accession>A0ABV1EIN8</accession>
<dbReference type="NCBIfam" id="TIGR01596">
    <property type="entry name" value="cas3_HD"/>
    <property type="match status" value="1"/>
</dbReference>
<keyword evidence="14" id="KW-1185">Reference proteome</keyword>
<evidence type="ECO:0000256" key="5">
    <source>
        <dbReference type="ARBA" id="ARBA00022741"/>
    </source>
</evidence>
<organism evidence="13 14">
    <name type="scientific">Coprococcus ammoniilyticus</name>
    <dbReference type="NCBI Taxonomy" id="2981785"/>
    <lineage>
        <taxon>Bacteria</taxon>
        <taxon>Bacillati</taxon>
        <taxon>Bacillota</taxon>
        <taxon>Clostridia</taxon>
        <taxon>Lachnospirales</taxon>
        <taxon>Lachnospiraceae</taxon>
        <taxon>Coprococcus</taxon>
    </lineage>
</organism>
<comment type="caution">
    <text evidence="13">The sequence shown here is derived from an EMBL/GenBank/DDBJ whole genome shotgun (WGS) entry which is preliminary data.</text>
</comment>
<keyword evidence="8" id="KW-0067">ATP-binding</keyword>
<feature type="domain" description="Helicase ATP-binding" evidence="11">
    <location>
        <begin position="274"/>
        <end position="453"/>
    </location>
</feature>
<keyword evidence="7" id="KW-0347">Helicase</keyword>
<dbReference type="PANTHER" id="PTHR47959">
    <property type="entry name" value="ATP-DEPENDENT RNA HELICASE RHLE-RELATED"/>
    <property type="match status" value="1"/>
</dbReference>
<dbReference type="Pfam" id="PF18019">
    <property type="entry name" value="Cas3_HD"/>
    <property type="match status" value="1"/>
</dbReference>
<keyword evidence="4" id="KW-0479">Metal-binding</keyword>
<dbReference type="InterPro" id="IPR054712">
    <property type="entry name" value="Cas3-like_dom"/>
</dbReference>
<evidence type="ECO:0000259" key="12">
    <source>
        <dbReference type="PROSITE" id="PS51643"/>
    </source>
</evidence>
<evidence type="ECO:0000256" key="9">
    <source>
        <dbReference type="ARBA" id="ARBA00023118"/>
    </source>
</evidence>
<dbReference type="Gene3D" id="3.40.50.300">
    <property type="entry name" value="P-loop containing nucleotide triphosphate hydrolases"/>
    <property type="match status" value="2"/>
</dbReference>
<dbReference type="Gene3D" id="1.10.3210.30">
    <property type="match status" value="1"/>
</dbReference>
<dbReference type="InterPro" id="IPR011545">
    <property type="entry name" value="DEAD/DEAH_box_helicase_dom"/>
</dbReference>
<dbReference type="SMART" id="SM00490">
    <property type="entry name" value="HELICc"/>
    <property type="match status" value="1"/>
</dbReference>
<dbReference type="SUPFAM" id="SSF52540">
    <property type="entry name" value="P-loop containing nucleoside triphosphate hydrolases"/>
    <property type="match status" value="1"/>
</dbReference>
<protein>
    <submittedName>
        <fullName evidence="13">CRISPR-associated helicase Cas3</fullName>
    </submittedName>
</protein>
<evidence type="ECO:0000256" key="4">
    <source>
        <dbReference type="ARBA" id="ARBA00022723"/>
    </source>
</evidence>
<sequence length="789" mass="92029">MEYYAKSNDTKKEVKNVNDIRNILIYLLDNQMDKLNENESKMIISYLDSLKQQTVQEQKTLREHEKDIVNCAGKFFEIFYMYFTEKEKNLVLEACRVHDLGKANYIFQTIVNPGLARMAESQIPHGFLSALSLSEKQIKQEIPGCTDDDFSMLLTAVYYHHDRKDSFSDRNFYDYYDKWYKKYLQEYLGKEDVKFSAANRNQLLYSNNPTMKLRSVDEPTWCEYMLIKGLLNKFDWTVSAGYEEAELHSDIAEKKLCSTIRDYFSNSLRELQVFMQEHSDDNVVVIAPTGSGKTEAALLWANGEKGFYTLPLKVSSNAIYSRIKDRYMYKDVALLHSDSLSSYFDGTDGKFTDGNTRYEQAKLFSYPLTVCTVDQLFKFVYKAPGTEIFAATLKYSKLIIDEIQSYSPKIVAALIYGLSELKQMEGKFAIITATFPPVLEFFMRKYRLIKDRDYIFRDFSDTMGTDRHKIALFHEEFDFDRIAEDGYKKKVLVICNTVSKAQKVYEELSQRTDEVFLLHSRYIRKHRNQLEKMIMDFSDNDEMTGIWVTTQIVEASLDIDFDVLYTEMCTADSLLQRMGRCNRAGKKDITDANVLIYVNYSGCMKNGKGIYDSDIYDRSVRLLEEYNGMLFSEKDKVQYMNKVYDVDALKNTAYFQTIKRNLAKFKSLQPLDYTSKKDIDEDFRGIKSITVIPDRIYQENQELIEAITGVLDTPYVDSNIRRILKAKLADITLNLNLYSDRRKLDGVDLNCINDRLDIHRTCLLYDFDEMTGRGMGLSLTKYDDEWNFI</sequence>
<name>A0ABV1EIN8_9FIRM</name>
<comment type="similarity">
    <text evidence="2">In the central section; belongs to the CRISPR-associated helicase Cas3 family.</text>
</comment>
<dbReference type="InterPro" id="IPR027417">
    <property type="entry name" value="P-loop_NTPase"/>
</dbReference>
<dbReference type="PANTHER" id="PTHR47959:SF16">
    <property type="entry name" value="CRISPR-ASSOCIATED NUCLEASE_HELICASE CAS3-RELATED"/>
    <property type="match status" value="1"/>
</dbReference>
<dbReference type="CDD" id="cd09641">
    <property type="entry name" value="Cas3''_I"/>
    <property type="match status" value="1"/>
</dbReference>
<dbReference type="InterPro" id="IPR014001">
    <property type="entry name" value="Helicase_ATP-bd"/>
</dbReference>
<dbReference type="Proteomes" id="UP001482186">
    <property type="component" value="Unassembled WGS sequence"/>
</dbReference>
<dbReference type="Pfam" id="PF22590">
    <property type="entry name" value="Cas3-like_C_2"/>
    <property type="match status" value="1"/>
</dbReference>
<evidence type="ECO:0000256" key="6">
    <source>
        <dbReference type="ARBA" id="ARBA00022801"/>
    </source>
</evidence>
<keyword evidence="6" id="KW-0378">Hydrolase</keyword>
<keyword evidence="5" id="KW-0547">Nucleotide-binding</keyword>
<dbReference type="RefSeq" id="WP_117785338.1">
    <property type="nucleotide sequence ID" value="NZ_JBBNFM010000006.1"/>
</dbReference>
<comment type="similarity">
    <text evidence="10">Belongs to the DEAD box helicase family.</text>
</comment>
<dbReference type="InterPro" id="IPR006483">
    <property type="entry name" value="CRISPR-assoc_Cas3_HD"/>
</dbReference>
<keyword evidence="3" id="KW-0540">Nuclease</keyword>
<dbReference type="InterPro" id="IPR006474">
    <property type="entry name" value="Helicase_Cas3_CRISPR-ass_core"/>
</dbReference>
<proteinExistence type="inferred from homology"/>
<feature type="domain" description="HD Cas3-type" evidence="12">
    <location>
        <begin position="54"/>
        <end position="237"/>
    </location>
</feature>
<gene>
    <name evidence="13" type="primary">cas3</name>
    <name evidence="13" type="ORF">AAAT04_10360</name>
</gene>
<dbReference type="InterPro" id="IPR050079">
    <property type="entry name" value="DEAD_box_RNA_helicase"/>
</dbReference>
<evidence type="ECO:0000256" key="1">
    <source>
        <dbReference type="ARBA" id="ARBA00006847"/>
    </source>
</evidence>
<comment type="similarity">
    <text evidence="1">In the N-terminal section; belongs to the CRISPR-associated nuclease Cas3-HD family.</text>
</comment>
<evidence type="ECO:0000259" key="11">
    <source>
        <dbReference type="PROSITE" id="PS51192"/>
    </source>
</evidence>
<dbReference type="PROSITE" id="PS51192">
    <property type="entry name" value="HELICASE_ATP_BIND_1"/>
    <property type="match status" value="1"/>
</dbReference>
<evidence type="ECO:0000256" key="10">
    <source>
        <dbReference type="ARBA" id="ARBA00038437"/>
    </source>
</evidence>
<dbReference type="InterPro" id="IPR001650">
    <property type="entry name" value="Helicase_C-like"/>
</dbReference>
<dbReference type="PROSITE" id="PS51643">
    <property type="entry name" value="HD_CAS3"/>
    <property type="match status" value="1"/>
</dbReference>
<dbReference type="SMART" id="SM00487">
    <property type="entry name" value="DEXDc"/>
    <property type="match status" value="1"/>
</dbReference>
<evidence type="ECO:0000313" key="13">
    <source>
        <dbReference type="EMBL" id="MEQ2454440.1"/>
    </source>
</evidence>
<evidence type="ECO:0000256" key="7">
    <source>
        <dbReference type="ARBA" id="ARBA00022806"/>
    </source>
</evidence>
<dbReference type="InterPro" id="IPR038257">
    <property type="entry name" value="CRISPR-assoc_Cas3_HD_sf"/>
</dbReference>
<dbReference type="EMBL" id="JBBNFM010000006">
    <property type="protein sequence ID" value="MEQ2454440.1"/>
    <property type="molecule type" value="Genomic_DNA"/>
</dbReference>
<reference evidence="13 14" key="1">
    <citation type="submission" date="2024-04" db="EMBL/GenBank/DDBJ databases">
        <title>Human intestinal bacterial collection.</title>
        <authorList>
            <person name="Pauvert C."/>
            <person name="Hitch T.C.A."/>
            <person name="Clavel T."/>
        </authorList>
    </citation>
    <scope>NUCLEOTIDE SEQUENCE [LARGE SCALE GENOMIC DNA]</scope>
    <source>
        <strain evidence="13 14">CLA-AA-H141</strain>
    </source>
</reference>
<evidence type="ECO:0000256" key="8">
    <source>
        <dbReference type="ARBA" id="ARBA00022840"/>
    </source>
</evidence>
<dbReference type="Pfam" id="PF00270">
    <property type="entry name" value="DEAD"/>
    <property type="match status" value="1"/>
</dbReference>
<dbReference type="NCBIfam" id="TIGR01587">
    <property type="entry name" value="cas3_core"/>
    <property type="match status" value="1"/>
</dbReference>
<evidence type="ECO:0000256" key="2">
    <source>
        <dbReference type="ARBA" id="ARBA00009046"/>
    </source>
</evidence>
<evidence type="ECO:0000313" key="14">
    <source>
        <dbReference type="Proteomes" id="UP001482186"/>
    </source>
</evidence>